<accession>A0ABT9KHD7</accession>
<name>A0ABT9KHD7_9ACTN</name>
<evidence type="ECO:0000256" key="1">
    <source>
        <dbReference type="SAM" id="MobiDB-lite"/>
    </source>
</evidence>
<sequence length="359" mass="38356">MFVPPSALRSCAVAGQISRARGACRGVAGLPPRAGCDSNRSMTTVGRICSSSVPYCLQSILPIACFLARDQARDPNPQVRGGNGGSFQQGVSCHGEQDGRGCAVSRDRCASGARQRLFRRPGGGGDIHRSPGPVPGGLPEAGEACAQLVPTHLHERPLGSRRVVVRLRVRRYFCDRRSCSRGTFVEQVGGLTERHRRSSVGLTGWLRSIAVELGGRPAARLCTGCGWPRAEPACCGCRRRRRCRTAPRGYWGWTNLPSARAAPTAPCWSTSKPAGAWTCCPTARCGSASAPAALRRSTARWSRTSAMPYEARARREHKARRPAAGPSPSCREPGVVWARQGLDSSRSGGCGCRRCAPPS</sequence>
<dbReference type="Proteomes" id="UP001234880">
    <property type="component" value="Unassembled WGS sequence"/>
</dbReference>
<evidence type="ECO:0008006" key="4">
    <source>
        <dbReference type="Google" id="ProtNLM"/>
    </source>
</evidence>
<keyword evidence="3" id="KW-1185">Reference proteome</keyword>
<gene>
    <name evidence="2" type="ORF">JOF35_000093</name>
</gene>
<protein>
    <recommendedName>
        <fullName evidence="4">Transposase IS204/IS1001/IS1096/IS1165 zinc-finger domain-containing protein</fullName>
    </recommendedName>
</protein>
<organism evidence="2 3">
    <name type="scientific">Streptomyces demainii</name>
    <dbReference type="NCBI Taxonomy" id="588122"/>
    <lineage>
        <taxon>Bacteria</taxon>
        <taxon>Bacillati</taxon>
        <taxon>Actinomycetota</taxon>
        <taxon>Actinomycetes</taxon>
        <taxon>Kitasatosporales</taxon>
        <taxon>Streptomycetaceae</taxon>
        <taxon>Streptomyces</taxon>
    </lineage>
</organism>
<dbReference type="EMBL" id="JAURUE010000001">
    <property type="protein sequence ID" value="MDP9607816.1"/>
    <property type="molecule type" value="Genomic_DNA"/>
</dbReference>
<evidence type="ECO:0000313" key="2">
    <source>
        <dbReference type="EMBL" id="MDP9607816.1"/>
    </source>
</evidence>
<reference evidence="2 3" key="1">
    <citation type="submission" date="2023-07" db="EMBL/GenBank/DDBJ databases">
        <title>Sequencing the genomes of 1000 actinobacteria strains.</title>
        <authorList>
            <person name="Klenk H.-P."/>
        </authorList>
    </citation>
    <scope>NUCLEOTIDE SEQUENCE [LARGE SCALE GENOMIC DNA]</scope>
    <source>
        <strain evidence="2 3">DSM 41600</strain>
    </source>
</reference>
<feature type="region of interest" description="Disordered" evidence="1">
    <location>
        <begin position="306"/>
        <end position="334"/>
    </location>
</feature>
<comment type="caution">
    <text evidence="2">The sequence shown here is derived from an EMBL/GenBank/DDBJ whole genome shotgun (WGS) entry which is preliminary data.</text>
</comment>
<proteinExistence type="predicted"/>
<evidence type="ECO:0000313" key="3">
    <source>
        <dbReference type="Proteomes" id="UP001234880"/>
    </source>
</evidence>